<name>A0A9D2DTT0_9FIRM</name>
<keyword evidence="2" id="KW-0812">Transmembrane</keyword>
<dbReference type="AlphaFoldDB" id="A0A9D2DTT0"/>
<evidence type="ECO:0000256" key="1">
    <source>
        <dbReference type="SAM" id="MobiDB-lite"/>
    </source>
</evidence>
<reference evidence="3" key="1">
    <citation type="journal article" date="2021" name="PeerJ">
        <title>Extensive microbial diversity within the chicken gut microbiome revealed by metagenomics and culture.</title>
        <authorList>
            <person name="Gilroy R."/>
            <person name="Ravi A."/>
            <person name="Getino M."/>
            <person name="Pursley I."/>
            <person name="Horton D.L."/>
            <person name="Alikhan N.F."/>
            <person name="Baker D."/>
            <person name="Gharbi K."/>
            <person name="Hall N."/>
            <person name="Watson M."/>
            <person name="Adriaenssens E.M."/>
            <person name="Foster-Nyarko E."/>
            <person name="Jarju S."/>
            <person name="Secka A."/>
            <person name="Antonio M."/>
            <person name="Oren A."/>
            <person name="Chaudhuri R.R."/>
            <person name="La Ragione R."/>
            <person name="Hildebrand F."/>
            <person name="Pallen M.J."/>
        </authorList>
    </citation>
    <scope>NUCLEOTIDE SEQUENCE</scope>
    <source>
        <strain evidence="3">14324</strain>
    </source>
</reference>
<sequence>MNQEDRNQFQQTEQEQTDYRSSYSYDHTYEQDPTQGGYPSHTPKPTNGLAIACLVVGILSIVTCCCGLGGVIFGCTGIFLAVMSRENRLMPTNAKIGLGLSIAGVVLGFMVLIGAFLFVRATEAEYGEDFYDYLEDPYEYFQDYPDFSYRHSLDDIFHDYEDPHI</sequence>
<feature type="transmembrane region" description="Helical" evidence="2">
    <location>
        <begin position="49"/>
        <end position="82"/>
    </location>
</feature>
<feature type="transmembrane region" description="Helical" evidence="2">
    <location>
        <begin position="94"/>
        <end position="119"/>
    </location>
</feature>
<proteinExistence type="predicted"/>
<organism evidence="3 4">
    <name type="scientific">Candidatus Blautia faecigallinarum</name>
    <dbReference type="NCBI Taxonomy" id="2838488"/>
    <lineage>
        <taxon>Bacteria</taxon>
        <taxon>Bacillati</taxon>
        <taxon>Bacillota</taxon>
        <taxon>Clostridia</taxon>
        <taxon>Lachnospirales</taxon>
        <taxon>Lachnospiraceae</taxon>
        <taxon>Blautia</taxon>
    </lineage>
</organism>
<feature type="compositionally biased region" description="Polar residues" evidence="1">
    <location>
        <begin position="8"/>
        <end position="20"/>
    </location>
</feature>
<evidence type="ECO:0000313" key="4">
    <source>
        <dbReference type="Proteomes" id="UP000824041"/>
    </source>
</evidence>
<accession>A0A9D2DTT0</accession>
<gene>
    <name evidence="3" type="ORF">IAA21_09385</name>
</gene>
<reference evidence="3" key="2">
    <citation type="submission" date="2021-04" db="EMBL/GenBank/DDBJ databases">
        <authorList>
            <person name="Gilroy R."/>
        </authorList>
    </citation>
    <scope>NUCLEOTIDE SEQUENCE</scope>
    <source>
        <strain evidence="3">14324</strain>
    </source>
</reference>
<comment type="caution">
    <text evidence="3">The sequence shown here is derived from an EMBL/GenBank/DDBJ whole genome shotgun (WGS) entry which is preliminary data.</text>
</comment>
<dbReference type="EMBL" id="DXBU01000127">
    <property type="protein sequence ID" value="HIZ22991.1"/>
    <property type="molecule type" value="Genomic_DNA"/>
</dbReference>
<keyword evidence="2" id="KW-1133">Transmembrane helix</keyword>
<keyword evidence="2" id="KW-0472">Membrane</keyword>
<protein>
    <submittedName>
        <fullName evidence="3">DUF4190 domain-containing protein</fullName>
    </submittedName>
</protein>
<evidence type="ECO:0000313" key="3">
    <source>
        <dbReference type="EMBL" id="HIZ22991.1"/>
    </source>
</evidence>
<feature type="region of interest" description="Disordered" evidence="1">
    <location>
        <begin position="1"/>
        <end position="20"/>
    </location>
</feature>
<dbReference type="Proteomes" id="UP000824041">
    <property type="component" value="Unassembled WGS sequence"/>
</dbReference>
<evidence type="ECO:0000256" key="2">
    <source>
        <dbReference type="SAM" id="Phobius"/>
    </source>
</evidence>